<feature type="transmembrane region" description="Helical" evidence="6">
    <location>
        <begin position="65"/>
        <end position="85"/>
    </location>
</feature>
<evidence type="ECO:0000259" key="7">
    <source>
        <dbReference type="Pfam" id="PF00892"/>
    </source>
</evidence>
<keyword evidence="5 6" id="KW-0472">Membrane</keyword>
<dbReference type="InterPro" id="IPR037185">
    <property type="entry name" value="EmrE-like"/>
</dbReference>
<keyword evidence="2" id="KW-1003">Cell membrane</keyword>
<organism evidence="8 9">
    <name type="scientific">Rhizobium terricola</name>
    <dbReference type="NCBI Taxonomy" id="2728849"/>
    <lineage>
        <taxon>Bacteria</taxon>
        <taxon>Pseudomonadati</taxon>
        <taxon>Pseudomonadota</taxon>
        <taxon>Alphaproteobacteria</taxon>
        <taxon>Hyphomicrobiales</taxon>
        <taxon>Rhizobiaceae</taxon>
        <taxon>Rhizobium/Agrobacterium group</taxon>
        <taxon>Rhizobium</taxon>
    </lineage>
</organism>
<feature type="transmembrane region" description="Helical" evidence="6">
    <location>
        <begin position="267"/>
        <end position="285"/>
    </location>
</feature>
<feature type="transmembrane region" description="Helical" evidence="6">
    <location>
        <begin position="214"/>
        <end position="231"/>
    </location>
</feature>
<comment type="caution">
    <text evidence="8">The sequence shown here is derived from an EMBL/GenBank/DDBJ whole genome shotgun (WGS) entry which is preliminary data.</text>
</comment>
<feature type="domain" description="EamA" evidence="7">
    <location>
        <begin position="6"/>
        <end position="139"/>
    </location>
</feature>
<name>A0A7Y0AT54_9HYPH</name>
<keyword evidence="3 6" id="KW-0812">Transmembrane</keyword>
<evidence type="ECO:0000256" key="6">
    <source>
        <dbReference type="SAM" id="Phobius"/>
    </source>
</evidence>
<evidence type="ECO:0000256" key="1">
    <source>
        <dbReference type="ARBA" id="ARBA00004651"/>
    </source>
</evidence>
<evidence type="ECO:0000313" key="8">
    <source>
        <dbReference type="EMBL" id="NML73016.1"/>
    </source>
</evidence>
<comment type="subcellular location">
    <subcellularLocation>
        <location evidence="1">Cell membrane</location>
        <topology evidence="1">Multi-pass membrane protein</topology>
    </subcellularLocation>
</comment>
<dbReference type="InterPro" id="IPR000620">
    <property type="entry name" value="EamA_dom"/>
</dbReference>
<reference evidence="8 9" key="1">
    <citation type="submission" date="2020-04" db="EMBL/GenBank/DDBJ databases">
        <title>Rhizobium sp. S-51 isolated from soil.</title>
        <authorList>
            <person name="Dahal R.H."/>
        </authorList>
    </citation>
    <scope>NUCLEOTIDE SEQUENCE [LARGE SCALE GENOMIC DNA]</scope>
    <source>
        <strain evidence="8 9">S-51</strain>
    </source>
</reference>
<dbReference type="PANTHER" id="PTHR42920:SF5">
    <property type="entry name" value="EAMA DOMAIN-CONTAINING PROTEIN"/>
    <property type="match status" value="1"/>
</dbReference>
<dbReference type="AlphaFoldDB" id="A0A7Y0AT54"/>
<dbReference type="PANTHER" id="PTHR42920">
    <property type="entry name" value="OS03G0707200 PROTEIN-RELATED"/>
    <property type="match status" value="1"/>
</dbReference>
<feature type="transmembrane region" description="Helical" evidence="6">
    <location>
        <begin position="178"/>
        <end position="199"/>
    </location>
</feature>
<feature type="domain" description="EamA" evidence="7">
    <location>
        <begin position="148"/>
        <end position="282"/>
    </location>
</feature>
<keyword evidence="4 6" id="KW-1133">Transmembrane helix</keyword>
<dbReference type="InterPro" id="IPR051258">
    <property type="entry name" value="Diverse_Substrate_Transporter"/>
</dbReference>
<proteinExistence type="predicted"/>
<dbReference type="EMBL" id="JABBGK010000001">
    <property type="protein sequence ID" value="NML73016.1"/>
    <property type="molecule type" value="Genomic_DNA"/>
</dbReference>
<dbReference type="Proteomes" id="UP000541470">
    <property type="component" value="Unassembled WGS sequence"/>
</dbReference>
<dbReference type="RefSeq" id="WP_169586991.1">
    <property type="nucleotide sequence ID" value="NZ_JABBGK010000001.1"/>
</dbReference>
<gene>
    <name evidence="8" type="ORF">HHL25_02640</name>
</gene>
<feature type="transmembrane region" description="Helical" evidence="6">
    <location>
        <begin position="97"/>
        <end position="116"/>
    </location>
</feature>
<sequence>MSRIQANLLLLLAAAIWGGGFVAQSEAMEWIGPNWFNALRFALAMVAVVPFALRESRKAARALTIRDYAWFVLVGASLLLGQTMQQIGIQSTTVTNASFLTGLYVVLVPVIAVVVLRRRPHWIIWPTAFLTVFGILLLNGGSLSALSKGDVLIIVCAVFLAVQITVTPIAVRASGRPLALAAVQFAVCAGGAGLAAVALEPISATAVSAALPEILYAGLFSSGVAFVLQIIGQRYTTAPQAAIFLSSEALFGALFGAVLLAETLPAIGYVGCGLIFSAMLLVEVVPELTRRRVATA</sequence>
<feature type="transmembrane region" description="Helical" evidence="6">
    <location>
        <begin position="243"/>
        <end position="261"/>
    </location>
</feature>
<keyword evidence="9" id="KW-1185">Reference proteome</keyword>
<protein>
    <submittedName>
        <fullName evidence="8">DMT family transporter</fullName>
    </submittedName>
</protein>
<evidence type="ECO:0000256" key="4">
    <source>
        <dbReference type="ARBA" id="ARBA00022989"/>
    </source>
</evidence>
<evidence type="ECO:0000256" key="5">
    <source>
        <dbReference type="ARBA" id="ARBA00023136"/>
    </source>
</evidence>
<evidence type="ECO:0000256" key="2">
    <source>
        <dbReference type="ARBA" id="ARBA00022475"/>
    </source>
</evidence>
<dbReference type="Pfam" id="PF00892">
    <property type="entry name" value="EamA"/>
    <property type="match status" value="2"/>
</dbReference>
<feature type="transmembrane region" description="Helical" evidence="6">
    <location>
        <begin position="123"/>
        <end position="145"/>
    </location>
</feature>
<evidence type="ECO:0000256" key="3">
    <source>
        <dbReference type="ARBA" id="ARBA00022692"/>
    </source>
</evidence>
<feature type="transmembrane region" description="Helical" evidence="6">
    <location>
        <begin position="151"/>
        <end position="171"/>
    </location>
</feature>
<dbReference type="GO" id="GO:0005886">
    <property type="term" value="C:plasma membrane"/>
    <property type="evidence" value="ECO:0007669"/>
    <property type="project" value="UniProtKB-SubCell"/>
</dbReference>
<feature type="transmembrane region" description="Helical" evidence="6">
    <location>
        <begin position="35"/>
        <end position="53"/>
    </location>
</feature>
<evidence type="ECO:0000313" key="9">
    <source>
        <dbReference type="Proteomes" id="UP000541470"/>
    </source>
</evidence>
<accession>A0A7Y0AT54</accession>
<dbReference type="SUPFAM" id="SSF103481">
    <property type="entry name" value="Multidrug resistance efflux transporter EmrE"/>
    <property type="match status" value="2"/>
</dbReference>